<dbReference type="InterPro" id="IPR036770">
    <property type="entry name" value="Ankyrin_rpt-contain_sf"/>
</dbReference>
<protein>
    <submittedName>
        <fullName evidence="4">NFKBIA</fullName>
    </submittedName>
</protein>
<name>A0A7R8CB13_LEPSM</name>
<evidence type="ECO:0000256" key="3">
    <source>
        <dbReference type="SAM" id="MobiDB-lite"/>
    </source>
</evidence>
<organism evidence="4 5">
    <name type="scientific">Lepeophtheirus salmonis</name>
    <name type="common">Salmon louse</name>
    <name type="synonym">Caligus salmonis</name>
    <dbReference type="NCBI Taxonomy" id="72036"/>
    <lineage>
        <taxon>Eukaryota</taxon>
        <taxon>Metazoa</taxon>
        <taxon>Ecdysozoa</taxon>
        <taxon>Arthropoda</taxon>
        <taxon>Crustacea</taxon>
        <taxon>Multicrustacea</taxon>
        <taxon>Hexanauplia</taxon>
        <taxon>Copepoda</taxon>
        <taxon>Siphonostomatoida</taxon>
        <taxon>Caligidae</taxon>
        <taxon>Lepeophtheirus</taxon>
    </lineage>
</organism>
<gene>
    <name evidence="4" type="ORF">LSAA_850</name>
</gene>
<keyword evidence="2" id="KW-0040">ANK repeat</keyword>
<dbReference type="PANTHER" id="PTHR46680:SF3">
    <property type="entry name" value="NF-KAPPA-B INHIBITOR CACTUS"/>
    <property type="match status" value="1"/>
</dbReference>
<sequence length="360" mass="38895">MSKSGSGGGGTMSESLESTCSSRMEESMFDSGFSSGSLNPMCSSTESSSAANVYNNNKHQLQQMPLSSSLKERRLDSSRGLLVSDLSALSLSDNAKLNPDAWREYYEPDEDGDVQLHLAIASGFVEVVYALIRMVPNSEFLNIQNNHHYAPLHIAVLQNQPNIVRRLVVSGARLDVRDKEGNTPLHLAARRGNVECGEALLKSISVGEMCTRSLPSVPIDIIDLRNSQGEHSVHLATMGGHSHFLLFLSWNNADINSLDGRSGRSALHFAVGARNTAIIHTLIEPRPSGCGINPNLVDWYGRSAYQLALANAVPEIAQFLATRTGMSVDISKDLNGDDSSCSSSDEAPDEILSRPILNSA</sequence>
<dbReference type="PROSITE" id="PS50088">
    <property type="entry name" value="ANK_REPEAT"/>
    <property type="match status" value="2"/>
</dbReference>
<reference evidence="4" key="1">
    <citation type="submission" date="2021-02" db="EMBL/GenBank/DDBJ databases">
        <authorList>
            <person name="Bekaert M."/>
        </authorList>
    </citation>
    <scope>NUCLEOTIDE SEQUENCE</scope>
    <source>
        <strain evidence="4">IoA-00</strain>
    </source>
</reference>
<dbReference type="InterPro" id="IPR051070">
    <property type="entry name" value="NF-kappa-B_inhibitor"/>
</dbReference>
<dbReference type="PROSITE" id="PS50297">
    <property type="entry name" value="ANK_REP_REGION"/>
    <property type="match status" value="2"/>
</dbReference>
<evidence type="ECO:0000313" key="5">
    <source>
        <dbReference type="Proteomes" id="UP000675881"/>
    </source>
</evidence>
<dbReference type="InterPro" id="IPR002110">
    <property type="entry name" value="Ankyrin_rpt"/>
</dbReference>
<dbReference type="AlphaFoldDB" id="A0A7R8CB13"/>
<dbReference type="GO" id="GO:0071356">
    <property type="term" value="P:cellular response to tumor necrosis factor"/>
    <property type="evidence" value="ECO:0007669"/>
    <property type="project" value="TreeGrafter"/>
</dbReference>
<dbReference type="PANTHER" id="PTHR46680">
    <property type="entry name" value="NF-KAPPA-B INHIBITOR ALPHA"/>
    <property type="match status" value="1"/>
</dbReference>
<dbReference type="GO" id="GO:0005829">
    <property type="term" value="C:cytosol"/>
    <property type="evidence" value="ECO:0007669"/>
    <property type="project" value="TreeGrafter"/>
</dbReference>
<keyword evidence="1" id="KW-0677">Repeat</keyword>
<proteinExistence type="predicted"/>
<dbReference type="SUPFAM" id="SSF48403">
    <property type="entry name" value="Ankyrin repeat"/>
    <property type="match status" value="1"/>
</dbReference>
<dbReference type="SMART" id="SM00248">
    <property type="entry name" value="ANK"/>
    <property type="match status" value="6"/>
</dbReference>
<feature type="compositionally biased region" description="Gly residues" evidence="3">
    <location>
        <begin position="1"/>
        <end position="11"/>
    </location>
</feature>
<dbReference type="OrthoDB" id="6377740at2759"/>
<accession>A0A7R8CB13</accession>
<dbReference type="Proteomes" id="UP000675881">
    <property type="component" value="Chromosome 1"/>
</dbReference>
<evidence type="ECO:0000256" key="1">
    <source>
        <dbReference type="ARBA" id="ARBA00022737"/>
    </source>
</evidence>
<evidence type="ECO:0000256" key="2">
    <source>
        <dbReference type="ARBA" id="ARBA00023043"/>
    </source>
</evidence>
<dbReference type="Pfam" id="PF12796">
    <property type="entry name" value="Ank_2"/>
    <property type="match status" value="2"/>
</dbReference>
<dbReference type="EMBL" id="HG994580">
    <property type="protein sequence ID" value="CAF2749097.1"/>
    <property type="molecule type" value="Genomic_DNA"/>
</dbReference>
<dbReference type="GO" id="GO:0051059">
    <property type="term" value="F:NF-kappaB binding"/>
    <property type="evidence" value="ECO:0007669"/>
    <property type="project" value="TreeGrafter"/>
</dbReference>
<feature type="region of interest" description="Disordered" evidence="3">
    <location>
        <begin position="336"/>
        <end position="360"/>
    </location>
</feature>
<feature type="region of interest" description="Disordered" evidence="3">
    <location>
        <begin position="1"/>
        <end position="21"/>
    </location>
</feature>
<dbReference type="Gene3D" id="1.25.40.20">
    <property type="entry name" value="Ankyrin repeat-containing domain"/>
    <property type="match status" value="1"/>
</dbReference>
<evidence type="ECO:0000313" key="4">
    <source>
        <dbReference type="EMBL" id="CAF2749097.1"/>
    </source>
</evidence>
<keyword evidence="5" id="KW-1185">Reference proteome</keyword>